<evidence type="ECO:0000256" key="1">
    <source>
        <dbReference type="ARBA" id="ARBA00004141"/>
    </source>
</evidence>
<feature type="transmembrane region" description="Helical" evidence="7">
    <location>
        <begin position="124"/>
        <end position="147"/>
    </location>
</feature>
<evidence type="ECO:0000256" key="3">
    <source>
        <dbReference type="ARBA" id="ARBA00022692"/>
    </source>
</evidence>
<feature type="transmembrane region" description="Helical" evidence="7">
    <location>
        <begin position="354"/>
        <end position="375"/>
    </location>
</feature>
<evidence type="ECO:0000256" key="6">
    <source>
        <dbReference type="SAM" id="MobiDB-lite"/>
    </source>
</evidence>
<evidence type="ECO:0000256" key="5">
    <source>
        <dbReference type="ARBA" id="ARBA00023136"/>
    </source>
</evidence>
<feature type="transmembrane region" description="Helical" evidence="7">
    <location>
        <begin position="387"/>
        <end position="409"/>
    </location>
</feature>
<keyword evidence="10" id="KW-1185">Reference proteome</keyword>
<dbReference type="FunFam" id="1.20.1250.20:FF:000386">
    <property type="entry name" value="MFS general substrate transporter"/>
    <property type="match status" value="1"/>
</dbReference>
<dbReference type="EMBL" id="AMGY01000002">
    <property type="protein sequence ID" value="EXJ89291.1"/>
    <property type="molecule type" value="Genomic_DNA"/>
</dbReference>
<feature type="transmembrane region" description="Helical" evidence="7">
    <location>
        <begin position="192"/>
        <end position="215"/>
    </location>
</feature>
<evidence type="ECO:0000259" key="8">
    <source>
        <dbReference type="PROSITE" id="PS50850"/>
    </source>
</evidence>
<proteinExistence type="predicted"/>
<protein>
    <recommendedName>
        <fullName evidence="8">Major facilitator superfamily (MFS) profile domain-containing protein</fullName>
    </recommendedName>
</protein>
<feature type="transmembrane region" description="Helical" evidence="7">
    <location>
        <begin position="421"/>
        <end position="441"/>
    </location>
</feature>
<feature type="transmembrane region" description="Helical" evidence="7">
    <location>
        <begin position="71"/>
        <end position="92"/>
    </location>
</feature>
<feature type="transmembrane region" description="Helical" evidence="7">
    <location>
        <begin position="251"/>
        <end position="279"/>
    </location>
</feature>
<dbReference type="OrthoDB" id="3639251at2759"/>
<feature type="transmembrane region" description="Helical" evidence="7">
    <location>
        <begin position="330"/>
        <end position="348"/>
    </location>
</feature>
<dbReference type="RefSeq" id="XP_007730688.1">
    <property type="nucleotide sequence ID" value="XM_007732498.1"/>
</dbReference>
<reference evidence="9 10" key="1">
    <citation type="submission" date="2013-03" db="EMBL/GenBank/DDBJ databases">
        <title>The Genome Sequence of Capronia epimyces CBS 606.96.</title>
        <authorList>
            <consortium name="The Broad Institute Genomics Platform"/>
            <person name="Cuomo C."/>
            <person name="de Hoog S."/>
            <person name="Gorbushina A."/>
            <person name="Walker B."/>
            <person name="Young S.K."/>
            <person name="Zeng Q."/>
            <person name="Gargeya S."/>
            <person name="Fitzgerald M."/>
            <person name="Haas B."/>
            <person name="Abouelleil A."/>
            <person name="Allen A.W."/>
            <person name="Alvarado L."/>
            <person name="Arachchi H.M."/>
            <person name="Berlin A.M."/>
            <person name="Chapman S.B."/>
            <person name="Gainer-Dewar J."/>
            <person name="Goldberg J."/>
            <person name="Griggs A."/>
            <person name="Gujja S."/>
            <person name="Hansen M."/>
            <person name="Howarth C."/>
            <person name="Imamovic A."/>
            <person name="Ireland A."/>
            <person name="Larimer J."/>
            <person name="McCowan C."/>
            <person name="Murphy C."/>
            <person name="Pearson M."/>
            <person name="Poon T.W."/>
            <person name="Priest M."/>
            <person name="Roberts A."/>
            <person name="Saif S."/>
            <person name="Shea T."/>
            <person name="Sisk P."/>
            <person name="Sykes S."/>
            <person name="Wortman J."/>
            <person name="Nusbaum C."/>
            <person name="Birren B."/>
        </authorList>
    </citation>
    <scope>NUCLEOTIDE SEQUENCE [LARGE SCALE GENOMIC DNA]</scope>
    <source>
        <strain evidence="9 10">CBS 606.96</strain>
    </source>
</reference>
<name>W9YJ63_9EURO</name>
<sequence>MAPIKPLLEKVKLSIWGPAGVERSLLIKLDFTVLIYFSLIWFLFGINRASYSTAYISGMKTALNFQGKDFNYMHTIYTVTYAVFQMPSTSLLTIARPRYVFVAANTLWSILTLVTFRVDHVWQVFVLNGFEGALSAICYVGAHYIYASWYKQSELGKRAAIFCAFGNIGNMAGGWIQAGLLGSLSGKHGLPAWRLIFIVVSVTTIPIALFGWFFIPDLPSHKHAWFLTPDEREYAAIRLGTSRKHSWDLSVLWRVLFSWQFWLLPTIFMLYSLSVQMLGNNVMPLWMASRGYTVIQQNNYPTGVFATGIVATFLYAYISDKIRSRWQVSLAIGFTFVIGSAILLGGPYSSNGAYFFAFYLMGTTYAPQAVWYTWMAELTSHDEQLRAITTGFMNSFDFAFVSWWPLIFYPVTDAPNYRKGYIASLATGAATIPLIVLIAWLEKRGRAKGILGRTPAEDQTEVDGHSGGSKDNSDYGVNADDAFTKGATAIQPVPVAVV</sequence>
<feature type="region of interest" description="Disordered" evidence="6">
    <location>
        <begin position="452"/>
        <end position="475"/>
    </location>
</feature>
<keyword evidence="4 7" id="KW-1133">Transmembrane helix</keyword>
<feature type="domain" description="Major facilitator superfamily (MFS) profile" evidence="8">
    <location>
        <begin position="33"/>
        <end position="446"/>
    </location>
</feature>
<comment type="caution">
    <text evidence="9">The sequence shown here is derived from an EMBL/GenBank/DDBJ whole genome shotgun (WGS) entry which is preliminary data.</text>
</comment>
<keyword evidence="2" id="KW-0813">Transport</keyword>
<gene>
    <name evidence="9" type="ORF">A1O3_02357</name>
</gene>
<dbReference type="InterPro" id="IPR020846">
    <property type="entry name" value="MFS_dom"/>
</dbReference>
<keyword evidence="5 7" id="KW-0472">Membrane</keyword>
<keyword evidence="3 7" id="KW-0812">Transmembrane</keyword>
<dbReference type="GO" id="GO:0098717">
    <property type="term" value="P:pantothenate import across plasma membrane"/>
    <property type="evidence" value="ECO:0007669"/>
    <property type="project" value="TreeGrafter"/>
</dbReference>
<feature type="transmembrane region" description="Helical" evidence="7">
    <location>
        <begin position="159"/>
        <end position="180"/>
    </location>
</feature>
<evidence type="ECO:0000256" key="4">
    <source>
        <dbReference type="ARBA" id="ARBA00022989"/>
    </source>
</evidence>
<dbReference type="SUPFAM" id="SSF103473">
    <property type="entry name" value="MFS general substrate transporter"/>
    <property type="match status" value="1"/>
</dbReference>
<dbReference type="PANTHER" id="PTHR43791">
    <property type="entry name" value="PERMEASE-RELATED"/>
    <property type="match status" value="1"/>
</dbReference>
<dbReference type="PANTHER" id="PTHR43791:SF4">
    <property type="entry name" value="PANTOTHENATE TRANSPORTER FEN2"/>
    <property type="match status" value="1"/>
</dbReference>
<dbReference type="PROSITE" id="PS50850">
    <property type="entry name" value="MFS"/>
    <property type="match status" value="1"/>
</dbReference>
<dbReference type="Gene3D" id="1.20.1250.20">
    <property type="entry name" value="MFS general substrate transporter like domains"/>
    <property type="match status" value="2"/>
</dbReference>
<evidence type="ECO:0000313" key="10">
    <source>
        <dbReference type="Proteomes" id="UP000019478"/>
    </source>
</evidence>
<dbReference type="InterPro" id="IPR036259">
    <property type="entry name" value="MFS_trans_sf"/>
</dbReference>
<dbReference type="AlphaFoldDB" id="W9YJ63"/>
<dbReference type="eggNOG" id="KOG2533">
    <property type="taxonomic scope" value="Eukaryota"/>
</dbReference>
<dbReference type="InterPro" id="IPR011701">
    <property type="entry name" value="MFS"/>
</dbReference>
<dbReference type="GO" id="GO:0005886">
    <property type="term" value="C:plasma membrane"/>
    <property type="evidence" value="ECO:0007669"/>
    <property type="project" value="TreeGrafter"/>
</dbReference>
<feature type="transmembrane region" description="Helical" evidence="7">
    <location>
        <begin position="99"/>
        <end position="118"/>
    </location>
</feature>
<feature type="transmembrane region" description="Helical" evidence="7">
    <location>
        <begin position="33"/>
        <end position="51"/>
    </location>
</feature>
<dbReference type="Pfam" id="PF07690">
    <property type="entry name" value="MFS_1"/>
    <property type="match status" value="1"/>
</dbReference>
<dbReference type="Proteomes" id="UP000019478">
    <property type="component" value="Unassembled WGS sequence"/>
</dbReference>
<accession>W9YJ63</accession>
<evidence type="ECO:0000256" key="2">
    <source>
        <dbReference type="ARBA" id="ARBA00022448"/>
    </source>
</evidence>
<dbReference type="GeneID" id="19166488"/>
<comment type="subcellular location">
    <subcellularLocation>
        <location evidence="1">Membrane</location>
        <topology evidence="1">Multi-pass membrane protein</topology>
    </subcellularLocation>
</comment>
<evidence type="ECO:0000256" key="7">
    <source>
        <dbReference type="SAM" id="Phobius"/>
    </source>
</evidence>
<feature type="transmembrane region" description="Helical" evidence="7">
    <location>
        <begin position="299"/>
        <end position="318"/>
    </location>
</feature>
<dbReference type="HOGENOM" id="CLU_001265_4_2_1"/>
<dbReference type="GO" id="GO:0015233">
    <property type="term" value="F:pantothenate transmembrane transporter activity"/>
    <property type="evidence" value="ECO:0007669"/>
    <property type="project" value="TreeGrafter"/>
</dbReference>
<organism evidence="9 10">
    <name type="scientific">Capronia epimyces CBS 606.96</name>
    <dbReference type="NCBI Taxonomy" id="1182542"/>
    <lineage>
        <taxon>Eukaryota</taxon>
        <taxon>Fungi</taxon>
        <taxon>Dikarya</taxon>
        <taxon>Ascomycota</taxon>
        <taxon>Pezizomycotina</taxon>
        <taxon>Eurotiomycetes</taxon>
        <taxon>Chaetothyriomycetidae</taxon>
        <taxon>Chaetothyriales</taxon>
        <taxon>Herpotrichiellaceae</taxon>
        <taxon>Capronia</taxon>
    </lineage>
</organism>
<evidence type="ECO:0000313" key="9">
    <source>
        <dbReference type="EMBL" id="EXJ89291.1"/>
    </source>
</evidence>